<dbReference type="Proteomes" id="UP000770717">
    <property type="component" value="Unassembled WGS sequence"/>
</dbReference>
<sequence>MLTMRNSTAELRTAISPVLTRSMLYFLRLLKEYRVLSVLSVPINFRLSSTQRWMKEQYGPIFTIHLGMNKAVVLTGLESIKEALVEGADKFSDRAHLPIFNAIQRGNGVFFSSGEMWRTTRRFTISSMKNLGMGKKHIEDKIVEELQFLTNKIESYAGQQFKLREFACGPTNITFAMIFGNRFDYSDPIYIQLLDLIDEIVVLLGSPYLQLFNMYPMLAMFMKTHKIILKNIDKICDVLKTDIQAKRNKMDERTNKDSLFNDANVLATVLDLVMAGTETTSSTLQWGILLMMKYPEVQKKVQKEIHSVLESGRLPQFEDRNAMPYTHAVIHEVQRFANLLPNVPHATSTDTYFKGYHIPKGTTVIPLLTSVLHGKHHWETPLQFNPNHFLDAEGKFVKNEAFLPFSTGRRLCLGESLAKMELFIFFTGLLQKFNFTPPHGMEVVNPAVLASPPHIIVNPAHGPLHRNFGLLPHAAANCPTPPPAACS</sequence>
<evidence type="ECO:0000256" key="1">
    <source>
        <dbReference type="ARBA" id="ARBA00001971"/>
    </source>
</evidence>
<feature type="binding site" description="axial binding residue" evidence="6">
    <location>
        <position position="412"/>
    </location>
    <ligand>
        <name>heme</name>
        <dbReference type="ChEBI" id="CHEBI:30413"/>
    </ligand>
    <ligandPart>
        <name>Fe</name>
        <dbReference type="ChEBI" id="CHEBI:18248"/>
    </ligandPart>
</feature>
<comment type="caution">
    <text evidence="8">The sequence shown here is derived from an EMBL/GenBank/DDBJ whole genome shotgun (WGS) entry which is preliminary data.</text>
</comment>
<dbReference type="PRINTS" id="PR00463">
    <property type="entry name" value="EP450I"/>
</dbReference>
<dbReference type="GO" id="GO:0005506">
    <property type="term" value="F:iron ion binding"/>
    <property type="evidence" value="ECO:0007669"/>
    <property type="project" value="InterPro"/>
</dbReference>
<dbReference type="Pfam" id="PF00067">
    <property type="entry name" value="p450"/>
    <property type="match status" value="1"/>
</dbReference>
<dbReference type="InterPro" id="IPR002401">
    <property type="entry name" value="Cyt_P450_E_grp-I"/>
</dbReference>
<comment type="similarity">
    <text evidence="2 7">Belongs to the cytochrome P450 family.</text>
</comment>
<evidence type="ECO:0000256" key="2">
    <source>
        <dbReference type="ARBA" id="ARBA00010617"/>
    </source>
</evidence>
<proteinExistence type="inferred from homology"/>
<dbReference type="PROSITE" id="PS00086">
    <property type="entry name" value="CYTOCHROME_P450"/>
    <property type="match status" value="1"/>
</dbReference>
<keyword evidence="9" id="KW-1185">Reference proteome</keyword>
<dbReference type="OrthoDB" id="2789670at2759"/>
<reference evidence="8" key="1">
    <citation type="thesis" date="2020" institute="ProQuest LLC" country="789 East Eisenhower Parkway, Ann Arbor, MI, USA">
        <title>Comparative Genomics and Chromosome Evolution.</title>
        <authorList>
            <person name="Mudd A.B."/>
        </authorList>
    </citation>
    <scope>NUCLEOTIDE SEQUENCE</scope>
    <source>
        <strain evidence="8">HN-11 Male</strain>
        <tissue evidence="8">Kidney and liver</tissue>
    </source>
</reference>
<comment type="cofactor">
    <cofactor evidence="1 6">
        <name>heme</name>
        <dbReference type="ChEBI" id="CHEBI:30413"/>
    </cofactor>
</comment>
<dbReference type="EMBL" id="WNTK01004007">
    <property type="protein sequence ID" value="KAG9464706.1"/>
    <property type="molecule type" value="Genomic_DNA"/>
</dbReference>
<evidence type="ECO:0000256" key="7">
    <source>
        <dbReference type="RuleBase" id="RU000461"/>
    </source>
</evidence>
<dbReference type="InterPro" id="IPR017972">
    <property type="entry name" value="Cyt_P450_CS"/>
</dbReference>
<dbReference type="GO" id="GO:0005737">
    <property type="term" value="C:cytoplasm"/>
    <property type="evidence" value="ECO:0007669"/>
    <property type="project" value="TreeGrafter"/>
</dbReference>
<dbReference type="PANTHER" id="PTHR24300:SF291">
    <property type="entry name" value="CYTOCHROME P450 2W1"/>
    <property type="match status" value="1"/>
</dbReference>
<dbReference type="Gene3D" id="1.10.630.10">
    <property type="entry name" value="Cytochrome P450"/>
    <property type="match status" value="1"/>
</dbReference>
<keyword evidence="7" id="KW-0560">Oxidoreductase</keyword>
<dbReference type="GO" id="GO:0006805">
    <property type="term" value="P:xenobiotic metabolic process"/>
    <property type="evidence" value="ECO:0007669"/>
    <property type="project" value="TreeGrafter"/>
</dbReference>
<dbReference type="InterPro" id="IPR050182">
    <property type="entry name" value="Cytochrome_P450_fam2"/>
</dbReference>
<evidence type="ECO:0000256" key="3">
    <source>
        <dbReference type="ARBA" id="ARBA00022617"/>
    </source>
</evidence>
<name>A0A8J6BB92_ELECQ</name>
<dbReference type="FunFam" id="1.10.630.10:FF:000176">
    <property type="entry name" value="Uncharacterized protein"/>
    <property type="match status" value="1"/>
</dbReference>
<keyword evidence="5 6" id="KW-0408">Iron</keyword>
<evidence type="ECO:0000313" key="8">
    <source>
        <dbReference type="EMBL" id="KAG9464706.1"/>
    </source>
</evidence>
<dbReference type="InterPro" id="IPR001128">
    <property type="entry name" value="Cyt_P450"/>
</dbReference>
<keyword evidence="3 6" id="KW-0349">Heme</keyword>
<dbReference type="SUPFAM" id="SSF48264">
    <property type="entry name" value="Cytochrome P450"/>
    <property type="match status" value="1"/>
</dbReference>
<keyword evidence="4 6" id="KW-0479">Metal-binding</keyword>
<organism evidence="8 9">
    <name type="scientific">Eleutherodactylus coqui</name>
    <name type="common">Puerto Rican coqui</name>
    <dbReference type="NCBI Taxonomy" id="57060"/>
    <lineage>
        <taxon>Eukaryota</taxon>
        <taxon>Metazoa</taxon>
        <taxon>Chordata</taxon>
        <taxon>Craniata</taxon>
        <taxon>Vertebrata</taxon>
        <taxon>Euteleostomi</taxon>
        <taxon>Amphibia</taxon>
        <taxon>Batrachia</taxon>
        <taxon>Anura</taxon>
        <taxon>Neobatrachia</taxon>
        <taxon>Hyloidea</taxon>
        <taxon>Eleutherodactylidae</taxon>
        <taxon>Eleutherodactylinae</taxon>
        <taxon>Eleutherodactylus</taxon>
        <taxon>Eleutherodactylus</taxon>
    </lineage>
</organism>
<dbReference type="InterPro" id="IPR036396">
    <property type="entry name" value="Cyt_P450_sf"/>
</dbReference>
<dbReference type="GO" id="GO:0016712">
    <property type="term" value="F:oxidoreductase activity, acting on paired donors, with incorporation or reduction of molecular oxygen, reduced flavin or flavoprotein as one donor, and incorporation of one atom of oxygen"/>
    <property type="evidence" value="ECO:0007669"/>
    <property type="project" value="TreeGrafter"/>
</dbReference>
<evidence type="ECO:0000313" key="9">
    <source>
        <dbReference type="Proteomes" id="UP000770717"/>
    </source>
</evidence>
<evidence type="ECO:0008006" key="10">
    <source>
        <dbReference type="Google" id="ProtNLM"/>
    </source>
</evidence>
<dbReference type="PANTHER" id="PTHR24300">
    <property type="entry name" value="CYTOCHROME P450 508A4-RELATED"/>
    <property type="match status" value="1"/>
</dbReference>
<feature type="non-terminal residue" evidence="8">
    <location>
        <position position="487"/>
    </location>
</feature>
<evidence type="ECO:0000256" key="5">
    <source>
        <dbReference type="ARBA" id="ARBA00023004"/>
    </source>
</evidence>
<dbReference type="GO" id="GO:0006082">
    <property type="term" value="P:organic acid metabolic process"/>
    <property type="evidence" value="ECO:0007669"/>
    <property type="project" value="TreeGrafter"/>
</dbReference>
<dbReference type="AlphaFoldDB" id="A0A8J6BB92"/>
<keyword evidence="7" id="KW-0503">Monooxygenase</keyword>
<protein>
    <recommendedName>
        <fullName evidence="10">Cytochrome P450 2W1</fullName>
    </recommendedName>
</protein>
<dbReference type="PRINTS" id="PR00385">
    <property type="entry name" value="P450"/>
</dbReference>
<gene>
    <name evidence="8" type="ORF">GDO78_019489</name>
</gene>
<dbReference type="GO" id="GO:0020037">
    <property type="term" value="F:heme binding"/>
    <property type="evidence" value="ECO:0007669"/>
    <property type="project" value="InterPro"/>
</dbReference>
<accession>A0A8J6BB92</accession>
<evidence type="ECO:0000256" key="4">
    <source>
        <dbReference type="ARBA" id="ARBA00022723"/>
    </source>
</evidence>
<evidence type="ECO:0000256" key="6">
    <source>
        <dbReference type="PIRSR" id="PIRSR602401-1"/>
    </source>
</evidence>